<keyword evidence="3" id="KW-1185">Reference proteome</keyword>
<proteinExistence type="predicted"/>
<protein>
    <submittedName>
        <fullName evidence="2">Uncharacterized protein</fullName>
    </submittedName>
</protein>
<evidence type="ECO:0000256" key="1">
    <source>
        <dbReference type="SAM" id="MobiDB-lite"/>
    </source>
</evidence>
<evidence type="ECO:0000313" key="2">
    <source>
        <dbReference type="EMBL" id="KAJ8406230.1"/>
    </source>
</evidence>
<dbReference type="Proteomes" id="UP001221898">
    <property type="component" value="Unassembled WGS sequence"/>
</dbReference>
<feature type="region of interest" description="Disordered" evidence="1">
    <location>
        <begin position="17"/>
        <end position="63"/>
    </location>
</feature>
<dbReference type="AlphaFoldDB" id="A0AAD7WRD8"/>
<comment type="caution">
    <text evidence="2">The sequence shown here is derived from an EMBL/GenBank/DDBJ whole genome shotgun (WGS) entry which is preliminary data.</text>
</comment>
<name>A0AAD7WRD8_9TELE</name>
<reference evidence="2" key="1">
    <citation type="journal article" date="2023" name="Science">
        <title>Genome structures resolve the early diversification of teleost fishes.</title>
        <authorList>
            <person name="Parey E."/>
            <person name="Louis A."/>
            <person name="Montfort J."/>
            <person name="Bouchez O."/>
            <person name="Roques C."/>
            <person name="Iampietro C."/>
            <person name="Lluch J."/>
            <person name="Castinel A."/>
            <person name="Donnadieu C."/>
            <person name="Desvignes T."/>
            <person name="Floi Bucao C."/>
            <person name="Jouanno E."/>
            <person name="Wen M."/>
            <person name="Mejri S."/>
            <person name="Dirks R."/>
            <person name="Jansen H."/>
            <person name="Henkel C."/>
            <person name="Chen W.J."/>
            <person name="Zahm M."/>
            <person name="Cabau C."/>
            <person name="Klopp C."/>
            <person name="Thompson A.W."/>
            <person name="Robinson-Rechavi M."/>
            <person name="Braasch I."/>
            <person name="Lecointre G."/>
            <person name="Bobe J."/>
            <person name="Postlethwait J.H."/>
            <person name="Berthelot C."/>
            <person name="Roest Crollius H."/>
            <person name="Guiguen Y."/>
        </authorList>
    </citation>
    <scope>NUCLEOTIDE SEQUENCE</scope>
    <source>
        <strain evidence="2">NC1722</strain>
    </source>
</reference>
<feature type="region of interest" description="Disordered" evidence="1">
    <location>
        <begin position="135"/>
        <end position="156"/>
    </location>
</feature>
<accession>A0AAD7WRD8</accession>
<dbReference type="EMBL" id="JAINUG010000044">
    <property type="protein sequence ID" value="KAJ8406230.1"/>
    <property type="molecule type" value="Genomic_DNA"/>
</dbReference>
<organism evidence="2 3">
    <name type="scientific">Aldrovandia affinis</name>
    <dbReference type="NCBI Taxonomy" id="143900"/>
    <lineage>
        <taxon>Eukaryota</taxon>
        <taxon>Metazoa</taxon>
        <taxon>Chordata</taxon>
        <taxon>Craniata</taxon>
        <taxon>Vertebrata</taxon>
        <taxon>Euteleostomi</taxon>
        <taxon>Actinopterygii</taxon>
        <taxon>Neopterygii</taxon>
        <taxon>Teleostei</taxon>
        <taxon>Notacanthiformes</taxon>
        <taxon>Halosauridae</taxon>
        <taxon>Aldrovandia</taxon>
    </lineage>
</organism>
<sequence>MYTKCQTDKWVLCSINKHSGPAGPSSQTGEAWGGSVRKQGLPTDRPAEPIRTGVRGSGSGLARDNEICGEAGVGWGMTHILSIRGPPVLTAHLKYAAPLSPEPMKGGLALVTGPGAECGALSNFPERDRFRPCCAHQSDTSLGPDRRRRGLDHGTA</sequence>
<evidence type="ECO:0000313" key="3">
    <source>
        <dbReference type="Proteomes" id="UP001221898"/>
    </source>
</evidence>
<gene>
    <name evidence="2" type="ORF">AAFF_G00304610</name>
</gene>